<dbReference type="Gene3D" id="3.40.50.620">
    <property type="entry name" value="HUPs"/>
    <property type="match status" value="1"/>
</dbReference>
<dbReference type="Pfam" id="PF00582">
    <property type="entry name" value="Usp"/>
    <property type="match status" value="1"/>
</dbReference>
<dbReference type="OrthoDB" id="193961at2157"/>
<dbReference type="AlphaFoldDB" id="L9W7M8"/>
<dbReference type="Proteomes" id="UP000011599">
    <property type="component" value="Unassembled WGS sequence"/>
</dbReference>
<proteinExistence type="predicted"/>
<organism evidence="2 3">
    <name type="scientific">Natronorubrum tibetense GA33</name>
    <dbReference type="NCBI Taxonomy" id="1114856"/>
    <lineage>
        <taxon>Archaea</taxon>
        <taxon>Methanobacteriati</taxon>
        <taxon>Methanobacteriota</taxon>
        <taxon>Stenosarchaea group</taxon>
        <taxon>Halobacteria</taxon>
        <taxon>Halobacteriales</taxon>
        <taxon>Natrialbaceae</taxon>
        <taxon>Natronorubrum</taxon>
    </lineage>
</organism>
<evidence type="ECO:0000313" key="3">
    <source>
        <dbReference type="Proteomes" id="UP000011599"/>
    </source>
</evidence>
<sequence length="164" mass="18022">MVFLVPFDGSYLAEAALQRAAEYGEALDQDVIALSVVPDDEAYAIDVGWYERREEDPFTVQYVANKLREGVVDIAPRAEFRHERIDHGTPAAIATRIKAVADDLRPAVVFLGTDDIGEIARPVTSVAGGVAADATYDVHIVRYYAPPSIPDIRLGEGQYTEQEQ</sequence>
<protein>
    <submittedName>
        <fullName evidence="2">Universal stress protein</fullName>
    </submittedName>
</protein>
<dbReference type="RefSeq" id="WP_006088445.1">
    <property type="nucleotide sequence ID" value="NZ_AOHW01000007.1"/>
</dbReference>
<reference evidence="2 3" key="1">
    <citation type="journal article" date="2014" name="PLoS Genet.">
        <title>Phylogenetically driven sequencing of extremely halophilic archaea reveals strategies for static and dynamic osmo-response.</title>
        <authorList>
            <person name="Becker E.A."/>
            <person name="Seitzer P.M."/>
            <person name="Tritt A."/>
            <person name="Larsen D."/>
            <person name="Krusor M."/>
            <person name="Yao A.I."/>
            <person name="Wu D."/>
            <person name="Madern D."/>
            <person name="Eisen J.A."/>
            <person name="Darling A.E."/>
            <person name="Facciotti M.T."/>
        </authorList>
    </citation>
    <scope>NUCLEOTIDE SEQUENCE [LARGE SCALE GENOMIC DNA]</scope>
    <source>
        <strain evidence="2 3">GA33</strain>
    </source>
</reference>
<dbReference type="PATRIC" id="fig|1114856.3.peg.744"/>
<name>L9W7M8_9EURY</name>
<dbReference type="SUPFAM" id="SSF52402">
    <property type="entry name" value="Adenine nucleotide alpha hydrolases-like"/>
    <property type="match status" value="1"/>
</dbReference>
<gene>
    <name evidence="2" type="ORF">C496_03598</name>
</gene>
<keyword evidence="3" id="KW-1185">Reference proteome</keyword>
<dbReference type="CDD" id="cd00293">
    <property type="entry name" value="USP-like"/>
    <property type="match status" value="1"/>
</dbReference>
<accession>L9W7M8</accession>
<feature type="domain" description="UspA" evidence="1">
    <location>
        <begin position="3"/>
        <end position="142"/>
    </location>
</feature>
<dbReference type="eggNOG" id="arCOG06388">
    <property type="taxonomic scope" value="Archaea"/>
</dbReference>
<comment type="caution">
    <text evidence="2">The sequence shown here is derived from an EMBL/GenBank/DDBJ whole genome shotgun (WGS) entry which is preliminary data.</text>
</comment>
<dbReference type="EMBL" id="AOHW01000007">
    <property type="protein sequence ID" value="ELY45474.1"/>
    <property type="molecule type" value="Genomic_DNA"/>
</dbReference>
<dbReference type="InterPro" id="IPR006016">
    <property type="entry name" value="UspA"/>
</dbReference>
<evidence type="ECO:0000259" key="1">
    <source>
        <dbReference type="Pfam" id="PF00582"/>
    </source>
</evidence>
<dbReference type="InterPro" id="IPR014729">
    <property type="entry name" value="Rossmann-like_a/b/a_fold"/>
</dbReference>
<evidence type="ECO:0000313" key="2">
    <source>
        <dbReference type="EMBL" id="ELY45474.1"/>
    </source>
</evidence>